<name>A0ACA9KUK2_9GLOM</name>
<protein>
    <submittedName>
        <fullName evidence="1">5263_t:CDS:1</fullName>
    </submittedName>
</protein>
<gene>
    <name evidence="1" type="ORF">SCALOS_LOCUS2965</name>
</gene>
<evidence type="ECO:0000313" key="1">
    <source>
        <dbReference type="EMBL" id="CAG8494340.1"/>
    </source>
</evidence>
<sequence length="52" mass="6193">CGDENVENCLKSNENEYDDNWLESDEDKSDLHIGKQFVSWQDVFIFLDNYCK</sequence>
<organism evidence="1 2">
    <name type="scientific">Scutellospora calospora</name>
    <dbReference type="NCBI Taxonomy" id="85575"/>
    <lineage>
        <taxon>Eukaryota</taxon>
        <taxon>Fungi</taxon>
        <taxon>Fungi incertae sedis</taxon>
        <taxon>Mucoromycota</taxon>
        <taxon>Glomeromycotina</taxon>
        <taxon>Glomeromycetes</taxon>
        <taxon>Diversisporales</taxon>
        <taxon>Gigasporaceae</taxon>
        <taxon>Scutellospora</taxon>
    </lineage>
</organism>
<dbReference type="Proteomes" id="UP000789860">
    <property type="component" value="Unassembled WGS sequence"/>
</dbReference>
<keyword evidence="2" id="KW-1185">Reference proteome</keyword>
<accession>A0ACA9KUK2</accession>
<feature type="non-terminal residue" evidence="1">
    <location>
        <position position="1"/>
    </location>
</feature>
<comment type="caution">
    <text evidence="1">The sequence shown here is derived from an EMBL/GenBank/DDBJ whole genome shotgun (WGS) entry which is preliminary data.</text>
</comment>
<reference evidence="1" key="1">
    <citation type="submission" date="2021-06" db="EMBL/GenBank/DDBJ databases">
        <authorList>
            <person name="Kallberg Y."/>
            <person name="Tangrot J."/>
            <person name="Rosling A."/>
        </authorList>
    </citation>
    <scope>NUCLEOTIDE SEQUENCE</scope>
    <source>
        <strain evidence="1">AU212A</strain>
    </source>
</reference>
<evidence type="ECO:0000313" key="2">
    <source>
        <dbReference type="Proteomes" id="UP000789860"/>
    </source>
</evidence>
<proteinExistence type="predicted"/>
<dbReference type="EMBL" id="CAJVPM010002898">
    <property type="protein sequence ID" value="CAG8494340.1"/>
    <property type="molecule type" value="Genomic_DNA"/>
</dbReference>